<dbReference type="Pfam" id="PF00005">
    <property type="entry name" value="ABC_tran"/>
    <property type="match status" value="1"/>
</dbReference>
<dbReference type="EMBL" id="CAACXN010000015">
    <property type="protein sequence ID" value="VEW14294.1"/>
    <property type="molecule type" value="Genomic_DNA"/>
</dbReference>
<feature type="domain" description="ABC transporter" evidence="5">
    <location>
        <begin position="5"/>
        <end position="232"/>
    </location>
</feature>
<evidence type="ECO:0000256" key="3">
    <source>
        <dbReference type="ARBA" id="ARBA00022741"/>
    </source>
</evidence>
<evidence type="ECO:0000256" key="2">
    <source>
        <dbReference type="ARBA" id="ARBA00022448"/>
    </source>
</evidence>
<dbReference type="PANTHER" id="PTHR43335">
    <property type="entry name" value="ABC TRANSPORTER, ATP-BINDING PROTEIN"/>
    <property type="match status" value="1"/>
</dbReference>
<organism evidence="6 7">
    <name type="scientific">Brevibacterium casei</name>
    <dbReference type="NCBI Taxonomy" id="33889"/>
    <lineage>
        <taxon>Bacteria</taxon>
        <taxon>Bacillati</taxon>
        <taxon>Actinomycetota</taxon>
        <taxon>Actinomycetes</taxon>
        <taxon>Micrococcales</taxon>
        <taxon>Brevibacteriaceae</taxon>
        <taxon>Brevibacterium</taxon>
    </lineage>
</organism>
<evidence type="ECO:0000256" key="1">
    <source>
        <dbReference type="ARBA" id="ARBA00005417"/>
    </source>
</evidence>
<dbReference type="InterPro" id="IPR003439">
    <property type="entry name" value="ABC_transporter-like_ATP-bd"/>
</dbReference>
<keyword evidence="3" id="KW-0547">Nucleotide-binding</keyword>
<proteinExistence type="inferred from homology"/>
<keyword evidence="2" id="KW-0813">Transport</keyword>
<protein>
    <submittedName>
        <fullName evidence="6">Daunorubicin/doxorubicin resistance ATP-binding protein DrrA</fullName>
        <ecNumber evidence="6">3.6.3.-</ecNumber>
    </submittedName>
</protein>
<keyword evidence="6" id="KW-0378">Hydrolase</keyword>
<gene>
    <name evidence="6" type="primary">drrA_6</name>
    <name evidence="6" type="ORF">NCTC12391_02431</name>
</gene>
<dbReference type="PROSITE" id="PS50893">
    <property type="entry name" value="ABC_TRANSPORTER_2"/>
    <property type="match status" value="1"/>
</dbReference>
<dbReference type="SUPFAM" id="SSF52540">
    <property type="entry name" value="P-loop containing nucleoside triphosphate hydrolases"/>
    <property type="match status" value="1"/>
</dbReference>
<dbReference type="InterPro" id="IPR027417">
    <property type="entry name" value="P-loop_NTPase"/>
</dbReference>
<sequence>MSLVVSTEKLTKSYGSRTVVQDLDLRIPEGCVYGFLGPNGSGKSTTMKMLLSLIRPSNGQVQIMGRPMNRSTRRELLGKIGSLIESPPGYGHLTGRENMRITQRLLGLNDQQIDFAVRTVRMQNQMDKKVREFSLGMKQRLGIAMALARQPRLLILDEPTNGLDPAGIEEIRDLLRRLAEGGITVMVSSHLLGEIDKTATMLGILSQGQMIFQGTRDQLFSAATPDVLIDCTHPSRAQQLFARHHQTTLENSTLRLPGADDRTTAGVVAALVSEGIGVYGVRRDEQTLEQIFMSLTAGGGL</sequence>
<name>A0A449D9T9_9MICO</name>
<dbReference type="RefSeq" id="WP_190247125.1">
    <property type="nucleotide sequence ID" value="NZ_CAACXN010000015.1"/>
</dbReference>
<evidence type="ECO:0000256" key="4">
    <source>
        <dbReference type="ARBA" id="ARBA00022840"/>
    </source>
</evidence>
<evidence type="ECO:0000313" key="6">
    <source>
        <dbReference type="EMBL" id="VEW14294.1"/>
    </source>
</evidence>
<evidence type="ECO:0000313" key="7">
    <source>
        <dbReference type="Proteomes" id="UP000386281"/>
    </source>
</evidence>
<accession>A0A449D9T9</accession>
<keyword evidence="4 6" id="KW-0067">ATP-binding</keyword>
<dbReference type="GO" id="GO:0016887">
    <property type="term" value="F:ATP hydrolysis activity"/>
    <property type="evidence" value="ECO:0007669"/>
    <property type="project" value="InterPro"/>
</dbReference>
<dbReference type="PANTHER" id="PTHR43335:SF4">
    <property type="entry name" value="ABC TRANSPORTER, ATP-BINDING PROTEIN"/>
    <property type="match status" value="1"/>
</dbReference>
<reference evidence="6 7" key="1">
    <citation type="submission" date="2019-02" db="EMBL/GenBank/DDBJ databases">
        <authorList>
            <consortium name="Pathogen Informatics"/>
        </authorList>
    </citation>
    <scope>NUCLEOTIDE SEQUENCE [LARGE SCALE GENOMIC DNA]</scope>
    <source>
        <strain evidence="6 7">3012STDY7078520</strain>
    </source>
</reference>
<comment type="similarity">
    <text evidence="1">Belongs to the ABC transporter superfamily.</text>
</comment>
<dbReference type="AlphaFoldDB" id="A0A449D9T9"/>
<dbReference type="SMART" id="SM00382">
    <property type="entry name" value="AAA"/>
    <property type="match status" value="1"/>
</dbReference>
<evidence type="ECO:0000259" key="5">
    <source>
        <dbReference type="PROSITE" id="PS50893"/>
    </source>
</evidence>
<dbReference type="PROSITE" id="PS00211">
    <property type="entry name" value="ABC_TRANSPORTER_1"/>
    <property type="match status" value="1"/>
</dbReference>
<dbReference type="GO" id="GO:0005524">
    <property type="term" value="F:ATP binding"/>
    <property type="evidence" value="ECO:0007669"/>
    <property type="project" value="UniProtKB-KW"/>
</dbReference>
<dbReference type="InterPro" id="IPR003593">
    <property type="entry name" value="AAA+_ATPase"/>
</dbReference>
<dbReference type="EC" id="3.6.3.-" evidence="6"/>
<dbReference type="Proteomes" id="UP000386281">
    <property type="component" value="Unassembled WGS sequence"/>
</dbReference>
<dbReference type="InterPro" id="IPR017871">
    <property type="entry name" value="ABC_transporter-like_CS"/>
</dbReference>
<dbReference type="Gene3D" id="3.40.50.300">
    <property type="entry name" value="P-loop containing nucleotide triphosphate hydrolases"/>
    <property type="match status" value="1"/>
</dbReference>